<protein>
    <recommendedName>
        <fullName evidence="3">LmbE family protein</fullName>
    </recommendedName>
</protein>
<organism evidence="1 2">
    <name type="scientific">Leeuwenhoekiella blandensis (strain CECT 7118 / CCUG 51940 / KCTC 22103 / MED217)</name>
    <name type="common">Flavobacterium sp. (strain MED217)</name>
    <dbReference type="NCBI Taxonomy" id="398720"/>
    <lineage>
        <taxon>Bacteria</taxon>
        <taxon>Pseudomonadati</taxon>
        <taxon>Bacteroidota</taxon>
        <taxon>Flavobacteriia</taxon>
        <taxon>Flavobacteriales</taxon>
        <taxon>Flavobacteriaceae</taxon>
        <taxon>Leeuwenhoekiella</taxon>
    </lineage>
</organism>
<dbReference type="eggNOG" id="COG2120">
    <property type="taxonomic scope" value="Bacteria"/>
</dbReference>
<dbReference type="SUPFAM" id="SSF102588">
    <property type="entry name" value="LmbE-like"/>
    <property type="match status" value="1"/>
</dbReference>
<evidence type="ECO:0000313" key="2">
    <source>
        <dbReference type="Proteomes" id="UP000001601"/>
    </source>
</evidence>
<name>A3XIG3_LEEBM</name>
<dbReference type="OrthoDB" id="9759749at2"/>
<dbReference type="InterPro" id="IPR024078">
    <property type="entry name" value="LmbE-like_dom_sf"/>
</dbReference>
<dbReference type="Proteomes" id="UP000001601">
    <property type="component" value="Unassembled WGS sequence"/>
</dbReference>
<dbReference type="SUPFAM" id="SSF52317">
    <property type="entry name" value="Class I glutamine amidotransferase-like"/>
    <property type="match status" value="1"/>
</dbReference>
<sequence length="832" mass="93438">MRFLFVFICCISLQLQAQKPKKPTSSEIYEQIQGLNFLGTALYLAAHPDDENTAMISYLANEVHARTGYLALTRGDGGQNLIGPEIRELLGVIRTQELLAARRTDGGEQRFTRANDFGYSKNPEETLSFWEEDEIMKDVVWAIRNFRPDIIINRFDHRSPGTTHGHHTLSAMLSVEAFDKVGDPQVFPEQLKRTQTWQPKRLFFNTSWWFYGSREKFEEADKSNLVSVDVGSYYPAYGLSNTEISALSRSQHKSQGFGNTGSRGAQVEYLELLKGDLPADGNLFKGIDTSWNRVEGGAAIGNILNQVEADYNFNDPAASLPHLLEAYQLIVQLEDTYWRDLKTKQITQIIKACAGLYLEAYTDEQTAIAEENVKLSLEAINRSDFPIILERVTVLPSKKEIKMERSLDFNEDFKTQVEVNTGDADFTTAYWLTEEGSVGMYKVTDQELIGLPETPKTFKATFHLKIDEVEIPITTDWVYKYNDRVAGEVYEPFEIVPKASVAVADPVIIFADAQPKTITAQVTAYVSNLSAKVSLNAPKGWQISAPQEINIAQKGETKTVAFTVTPPDNASEVELQPQLLVDGKTINTKIVRIDYEHIPLQTLVLPSTNKLVRLDIQKKGNYIGYIAGAGDVIPESLRQIGYQVAEITPEEITATNLKNFDAVVMGVRAYNVVEELRYKQPILLDYVENGGTMVVQYNTARGFSFPNIGPYPLELSSDRVTDEFAEVTILDPDAEILNYPNKITQRDFEGWVQERGLYFPNNYDKAYTPVLSIHDENEAPSEGSLLLAKYGKGNYIYTGLSFFRELPAGVSGAYRLFANMLSVGKNNQKIKN</sequence>
<dbReference type="InterPro" id="IPR003737">
    <property type="entry name" value="GlcNAc_PI_deacetylase-related"/>
</dbReference>
<dbReference type="STRING" id="398720.MED217_06502"/>
<proteinExistence type="predicted"/>
<dbReference type="AlphaFoldDB" id="A3XIG3"/>
<dbReference type="Pfam" id="PF02585">
    <property type="entry name" value="PIG-L"/>
    <property type="match status" value="1"/>
</dbReference>
<comment type="caution">
    <text evidence="1">The sequence shown here is derived from an EMBL/GenBank/DDBJ whole genome shotgun (WGS) entry which is preliminary data.</text>
</comment>
<evidence type="ECO:0000313" key="1">
    <source>
        <dbReference type="EMBL" id="EAQ50662.1"/>
    </source>
</evidence>
<dbReference type="HOGENOM" id="CLU_347750_0_0_10"/>
<reference evidence="1 2" key="1">
    <citation type="journal article" date="2007" name="Nature">
        <title>Light stimulates growth of proteorhodopsin-containing marine Flavobacteria.</title>
        <authorList>
            <person name="Gomez-Consarnau L."/>
            <person name="Gonzalez J.M."/>
            <person name="Coll-Llado M."/>
            <person name="Gourdon P."/>
            <person name="Pascher T."/>
            <person name="Neutze R."/>
            <person name="Pedros-Alio C."/>
            <person name="Pinhassi J."/>
        </authorList>
    </citation>
    <scope>NUCLEOTIDE SEQUENCE [LARGE SCALE GENOMIC DNA]</scope>
    <source>
        <strain evidence="1 2">MED217</strain>
    </source>
</reference>
<gene>
    <name evidence="1" type="ORF">MED217_06502</name>
</gene>
<evidence type="ECO:0008006" key="3">
    <source>
        <dbReference type="Google" id="ProtNLM"/>
    </source>
</evidence>
<dbReference type="InterPro" id="IPR029062">
    <property type="entry name" value="Class_I_gatase-like"/>
</dbReference>
<accession>A3XIG3</accession>
<dbReference type="Gene3D" id="3.40.50.10320">
    <property type="entry name" value="LmbE-like"/>
    <property type="match status" value="1"/>
</dbReference>
<keyword evidence="2" id="KW-1185">Reference proteome</keyword>
<dbReference type="EMBL" id="AANC01000002">
    <property type="protein sequence ID" value="EAQ50662.1"/>
    <property type="molecule type" value="Genomic_DNA"/>
</dbReference>
<dbReference type="RefSeq" id="WP_009779684.1">
    <property type="nucleotide sequence ID" value="NZ_CH672395.1"/>
</dbReference>